<dbReference type="Gene3D" id="3.20.20.70">
    <property type="entry name" value="Aldolase class I"/>
    <property type="match status" value="1"/>
</dbReference>
<dbReference type="Proteomes" id="UP000264883">
    <property type="component" value="Chromosome"/>
</dbReference>
<dbReference type="Pfam" id="PF00218">
    <property type="entry name" value="IGPS"/>
    <property type="match status" value="1"/>
</dbReference>
<proteinExistence type="inferred from homology"/>
<evidence type="ECO:0000256" key="5">
    <source>
        <dbReference type="ARBA" id="ARBA00022793"/>
    </source>
</evidence>
<keyword evidence="5 9" id="KW-0210">Decarboxylase</keyword>
<dbReference type="EMBL" id="CP016786">
    <property type="protein sequence ID" value="ASW44301.1"/>
    <property type="molecule type" value="Genomic_DNA"/>
</dbReference>
<keyword evidence="4 9" id="KW-0028">Amino-acid biosynthesis</keyword>
<evidence type="ECO:0000256" key="3">
    <source>
        <dbReference type="ARBA" id="ARBA00008737"/>
    </source>
</evidence>
<dbReference type="SUPFAM" id="SSF51366">
    <property type="entry name" value="Ribulose-phoshate binding barrel"/>
    <property type="match status" value="1"/>
</dbReference>
<evidence type="ECO:0000313" key="11">
    <source>
        <dbReference type="EMBL" id="ASW44301.1"/>
    </source>
</evidence>
<dbReference type="HAMAP" id="MF_00134_B">
    <property type="entry name" value="IGPS_B"/>
    <property type="match status" value="1"/>
</dbReference>
<evidence type="ECO:0000256" key="4">
    <source>
        <dbReference type="ARBA" id="ARBA00022605"/>
    </source>
</evidence>
<sequence length="259" mass="29332">MILDEIVAVKRKQLELERGKKTLNDLIKKLRARKVRDFETSLKKEGISIIAEIKKASPSKGIIIENFNHKSIAEIYEKINIDALSILTEEHFFKGSNDFIKDAKEITAKPILRKDFIIDEYQIYEAYEIGADAILLIAAILPGKLKSFYHLASSLGLHVLIEVHNEKELEEALETGGKIIGINNRDLKSFQVSLKHTEKLIKYIPKDKIVVSESGIATVEDIKYIESLGVNAVLIGEAFMRNIEDELKINEFILACKAR</sequence>
<evidence type="ECO:0000256" key="2">
    <source>
        <dbReference type="ARBA" id="ARBA00004696"/>
    </source>
</evidence>
<comment type="pathway">
    <text evidence="2 9">Amino-acid biosynthesis; L-tryptophan biosynthesis; L-tryptophan from chorismate: step 4/5.</text>
</comment>
<dbReference type="InterPro" id="IPR011060">
    <property type="entry name" value="RibuloseP-bd_barrel"/>
</dbReference>
<dbReference type="GO" id="GO:0004425">
    <property type="term" value="F:indole-3-glycerol-phosphate synthase activity"/>
    <property type="evidence" value="ECO:0007669"/>
    <property type="project" value="UniProtKB-UniRule"/>
</dbReference>
<accession>A0A343JFJ3</accession>
<name>A0A343JFJ3_9CLOT</name>
<dbReference type="UniPathway" id="UPA00035">
    <property type="reaction ID" value="UER00043"/>
</dbReference>
<gene>
    <name evidence="9" type="primary">trpC</name>
    <name evidence="11" type="ORF">BEN51_12885</name>
</gene>
<dbReference type="EC" id="4.1.1.48" evidence="9"/>
<evidence type="ECO:0000256" key="9">
    <source>
        <dbReference type="HAMAP-Rule" id="MF_00134"/>
    </source>
</evidence>
<dbReference type="CDD" id="cd00331">
    <property type="entry name" value="IGPS"/>
    <property type="match status" value="1"/>
</dbReference>
<dbReference type="GO" id="GO:0004640">
    <property type="term" value="F:phosphoribosylanthranilate isomerase activity"/>
    <property type="evidence" value="ECO:0007669"/>
    <property type="project" value="TreeGrafter"/>
</dbReference>
<keyword evidence="8 9" id="KW-0456">Lyase</keyword>
<evidence type="ECO:0000259" key="10">
    <source>
        <dbReference type="Pfam" id="PF00218"/>
    </source>
</evidence>
<dbReference type="FunFam" id="3.20.20.70:FF:000024">
    <property type="entry name" value="Indole-3-glycerol phosphate synthase"/>
    <property type="match status" value="1"/>
</dbReference>
<dbReference type="InterPro" id="IPR001468">
    <property type="entry name" value="Indole-3-GlycerolPSynthase_CS"/>
</dbReference>
<dbReference type="PANTHER" id="PTHR22854">
    <property type="entry name" value="TRYPTOPHAN BIOSYNTHESIS PROTEIN"/>
    <property type="match status" value="1"/>
</dbReference>
<protein>
    <recommendedName>
        <fullName evidence="9">Indole-3-glycerol phosphate synthase</fullName>
        <shortName evidence="9">IGPS</shortName>
        <ecNumber evidence="9">4.1.1.48</ecNumber>
    </recommendedName>
</protein>
<evidence type="ECO:0000313" key="12">
    <source>
        <dbReference type="Proteomes" id="UP000264883"/>
    </source>
</evidence>
<reference evidence="11 12" key="1">
    <citation type="submission" date="2016-08" db="EMBL/GenBank/DDBJ databases">
        <title>Complete Genome Sequence Of The Indigo Reducing Clostridium isatidis DSM15098.</title>
        <authorList>
            <person name="Little G.T."/>
            <person name="Minton N.P."/>
        </authorList>
    </citation>
    <scope>NUCLEOTIDE SEQUENCE [LARGE SCALE GENOMIC DNA]</scope>
    <source>
        <strain evidence="11 12">DSM 15098</strain>
    </source>
</reference>
<dbReference type="RefSeq" id="WP_119866425.1">
    <property type="nucleotide sequence ID" value="NZ_CP016786.1"/>
</dbReference>
<dbReference type="PANTHER" id="PTHR22854:SF2">
    <property type="entry name" value="INDOLE-3-GLYCEROL-PHOSPHATE SYNTHASE"/>
    <property type="match status" value="1"/>
</dbReference>
<dbReference type="NCBIfam" id="NF001377">
    <property type="entry name" value="PRK00278.2-4"/>
    <property type="match status" value="1"/>
</dbReference>
<comment type="similarity">
    <text evidence="3 9">Belongs to the TrpC family.</text>
</comment>
<keyword evidence="6 9" id="KW-0822">Tryptophan biosynthesis</keyword>
<evidence type="ECO:0000256" key="1">
    <source>
        <dbReference type="ARBA" id="ARBA00001633"/>
    </source>
</evidence>
<evidence type="ECO:0000256" key="8">
    <source>
        <dbReference type="ARBA" id="ARBA00023239"/>
    </source>
</evidence>
<dbReference type="InterPro" id="IPR013798">
    <property type="entry name" value="Indole-3-glycerol_P_synth_dom"/>
</dbReference>
<evidence type="ECO:0000256" key="7">
    <source>
        <dbReference type="ARBA" id="ARBA00023141"/>
    </source>
</evidence>
<keyword evidence="12" id="KW-1185">Reference proteome</keyword>
<evidence type="ECO:0000256" key="6">
    <source>
        <dbReference type="ARBA" id="ARBA00022822"/>
    </source>
</evidence>
<feature type="domain" description="Indole-3-glycerol phosphate synthase" evidence="10">
    <location>
        <begin position="3"/>
        <end position="251"/>
    </location>
</feature>
<dbReference type="OrthoDB" id="9804217at2"/>
<dbReference type="InterPro" id="IPR013785">
    <property type="entry name" value="Aldolase_TIM"/>
</dbReference>
<dbReference type="KEGG" id="cia:BEN51_12885"/>
<dbReference type="InterPro" id="IPR045186">
    <property type="entry name" value="Indole-3-glycerol_P_synth"/>
</dbReference>
<dbReference type="GO" id="GO:0000162">
    <property type="term" value="P:L-tryptophan biosynthetic process"/>
    <property type="evidence" value="ECO:0007669"/>
    <property type="project" value="UniProtKB-UniRule"/>
</dbReference>
<dbReference type="AlphaFoldDB" id="A0A343JFJ3"/>
<keyword evidence="7 9" id="KW-0057">Aromatic amino acid biosynthesis</keyword>
<dbReference type="PROSITE" id="PS00614">
    <property type="entry name" value="IGPS"/>
    <property type="match status" value="1"/>
</dbReference>
<organism evidence="11 12">
    <name type="scientific">Clostridium isatidis</name>
    <dbReference type="NCBI Taxonomy" id="182773"/>
    <lineage>
        <taxon>Bacteria</taxon>
        <taxon>Bacillati</taxon>
        <taxon>Bacillota</taxon>
        <taxon>Clostridia</taxon>
        <taxon>Eubacteriales</taxon>
        <taxon>Clostridiaceae</taxon>
        <taxon>Clostridium</taxon>
    </lineage>
</organism>
<comment type="catalytic activity">
    <reaction evidence="1 9">
        <text>1-(2-carboxyphenylamino)-1-deoxy-D-ribulose 5-phosphate + H(+) = (1S,2R)-1-C-(indol-3-yl)glycerol 3-phosphate + CO2 + H2O</text>
        <dbReference type="Rhea" id="RHEA:23476"/>
        <dbReference type="ChEBI" id="CHEBI:15377"/>
        <dbReference type="ChEBI" id="CHEBI:15378"/>
        <dbReference type="ChEBI" id="CHEBI:16526"/>
        <dbReference type="ChEBI" id="CHEBI:58613"/>
        <dbReference type="ChEBI" id="CHEBI:58866"/>
        <dbReference type="EC" id="4.1.1.48"/>
    </reaction>
</comment>